<dbReference type="InterPro" id="IPR007329">
    <property type="entry name" value="FMN-bd"/>
</dbReference>
<dbReference type="SMART" id="SM00900">
    <property type="entry name" value="FMN_bind"/>
    <property type="match status" value="1"/>
</dbReference>
<dbReference type="AlphaFoldDB" id="A0A2C8ZK40"/>
<dbReference type="GO" id="GO:0016020">
    <property type="term" value="C:membrane"/>
    <property type="evidence" value="ECO:0007669"/>
    <property type="project" value="InterPro"/>
</dbReference>
<sequence>MNTRSTLGSVFASVAVLIVGWQAGGVMLAPQPTTTTSPQTSTPKSVTSQPTGTTTQAAAPAPAVAAPAATSPADGTYTGASVSTRFGNVQVAVTLTGDRITDVTPLLLTNAGAHSVQISNRAAPIVHDEVIASQSAKVSNVGGATYTTHAYLASVQSALDQAGF</sequence>
<feature type="region of interest" description="Disordered" evidence="1">
    <location>
        <begin position="30"/>
        <end position="72"/>
    </location>
</feature>
<evidence type="ECO:0000313" key="3">
    <source>
        <dbReference type="EMBL" id="SOE65161.1"/>
    </source>
</evidence>
<evidence type="ECO:0000313" key="4">
    <source>
        <dbReference type="Proteomes" id="UP000219440"/>
    </source>
</evidence>
<gene>
    <name evidence="3" type="ORF">SAMN06296378_1511</name>
</gene>
<dbReference type="Proteomes" id="UP000219440">
    <property type="component" value="Unassembled WGS sequence"/>
</dbReference>
<dbReference type="RefSeq" id="WP_229671206.1">
    <property type="nucleotide sequence ID" value="NZ_BMLC01000001.1"/>
</dbReference>
<keyword evidence="4" id="KW-1185">Reference proteome</keyword>
<dbReference type="Pfam" id="PF04205">
    <property type="entry name" value="FMN_bind"/>
    <property type="match status" value="1"/>
</dbReference>
<reference evidence="3 4" key="1">
    <citation type="submission" date="2017-09" db="EMBL/GenBank/DDBJ databases">
        <authorList>
            <person name="Ehlers B."/>
            <person name="Leendertz F.H."/>
        </authorList>
    </citation>
    <scope>NUCLEOTIDE SEQUENCE [LARGE SCALE GENOMIC DNA]</scope>
    <source>
        <strain evidence="3 4">CGMCC 1.05381</strain>
    </source>
</reference>
<dbReference type="GO" id="GO:0010181">
    <property type="term" value="F:FMN binding"/>
    <property type="evidence" value="ECO:0007669"/>
    <property type="project" value="InterPro"/>
</dbReference>
<proteinExistence type="predicted"/>
<evidence type="ECO:0000256" key="1">
    <source>
        <dbReference type="SAM" id="MobiDB-lite"/>
    </source>
</evidence>
<protein>
    <submittedName>
        <fullName evidence="3">Uncharacterized protein, contains FMN-binding domain</fullName>
    </submittedName>
</protein>
<organism evidence="3 4">
    <name type="scientific">Salinibacterium xinjiangense</name>
    <dbReference type="NCBI Taxonomy" id="386302"/>
    <lineage>
        <taxon>Bacteria</taxon>
        <taxon>Bacillati</taxon>
        <taxon>Actinomycetota</taxon>
        <taxon>Actinomycetes</taxon>
        <taxon>Micrococcales</taxon>
        <taxon>Microbacteriaceae</taxon>
        <taxon>Salinibacterium</taxon>
    </lineage>
</organism>
<accession>A0A2C8ZK40</accession>
<evidence type="ECO:0000259" key="2">
    <source>
        <dbReference type="SMART" id="SM00900"/>
    </source>
</evidence>
<dbReference type="EMBL" id="OCST01000003">
    <property type="protein sequence ID" value="SOE65161.1"/>
    <property type="molecule type" value="Genomic_DNA"/>
</dbReference>
<dbReference type="Gene3D" id="3.90.1010.20">
    <property type="match status" value="1"/>
</dbReference>
<feature type="domain" description="FMN-binding" evidence="2">
    <location>
        <begin position="85"/>
        <end position="162"/>
    </location>
</feature>
<name>A0A2C8ZK40_9MICO</name>